<proteinExistence type="predicted"/>
<comment type="caution">
    <text evidence="1">The sequence shown here is derived from an EMBL/GenBank/DDBJ whole genome shotgun (WGS) entry which is preliminary data.</text>
</comment>
<accession>A0A6A0ALL2</accession>
<evidence type="ECO:0000313" key="2">
    <source>
        <dbReference type="Proteomes" id="UP000485058"/>
    </source>
</evidence>
<dbReference type="Proteomes" id="UP000485058">
    <property type="component" value="Unassembled WGS sequence"/>
</dbReference>
<organism evidence="1 2">
    <name type="scientific">Haematococcus lacustris</name>
    <name type="common">Green alga</name>
    <name type="synonym">Haematococcus pluvialis</name>
    <dbReference type="NCBI Taxonomy" id="44745"/>
    <lineage>
        <taxon>Eukaryota</taxon>
        <taxon>Viridiplantae</taxon>
        <taxon>Chlorophyta</taxon>
        <taxon>core chlorophytes</taxon>
        <taxon>Chlorophyceae</taxon>
        <taxon>CS clade</taxon>
        <taxon>Chlamydomonadales</taxon>
        <taxon>Haematococcaceae</taxon>
        <taxon>Haematococcus</taxon>
    </lineage>
</organism>
<feature type="non-terminal residue" evidence="1">
    <location>
        <position position="1"/>
    </location>
</feature>
<gene>
    <name evidence="1" type="ORF">HaLaN_33173</name>
</gene>
<reference evidence="1 2" key="1">
    <citation type="submission" date="2020-02" db="EMBL/GenBank/DDBJ databases">
        <title>Draft genome sequence of Haematococcus lacustris strain NIES-144.</title>
        <authorList>
            <person name="Morimoto D."/>
            <person name="Nakagawa S."/>
            <person name="Yoshida T."/>
            <person name="Sawayama S."/>
        </authorList>
    </citation>
    <scope>NUCLEOTIDE SEQUENCE [LARGE SCALE GENOMIC DNA]</scope>
    <source>
        <strain evidence="1 2">NIES-144</strain>
    </source>
</reference>
<feature type="non-terminal residue" evidence="1">
    <location>
        <position position="46"/>
    </location>
</feature>
<dbReference type="EMBL" id="BLLF01009550">
    <property type="protein sequence ID" value="GFH33756.1"/>
    <property type="molecule type" value="Genomic_DNA"/>
</dbReference>
<sequence>PAPEGAAGEGADHSDPQPCGRGRPHADFCLDCFLHCECTLGQPTHT</sequence>
<protein>
    <submittedName>
        <fullName evidence="1">Uncharacterized protein</fullName>
    </submittedName>
</protein>
<evidence type="ECO:0000313" key="1">
    <source>
        <dbReference type="EMBL" id="GFH33756.1"/>
    </source>
</evidence>
<keyword evidence="2" id="KW-1185">Reference proteome</keyword>
<dbReference type="AlphaFoldDB" id="A0A6A0ALL2"/>
<name>A0A6A0ALL2_HAELA</name>